<evidence type="ECO:0000313" key="2">
    <source>
        <dbReference type="Proteomes" id="UP001501490"/>
    </source>
</evidence>
<dbReference type="EMBL" id="BAABAB010000003">
    <property type="protein sequence ID" value="GAA3604812.1"/>
    <property type="molecule type" value="Genomic_DNA"/>
</dbReference>
<protein>
    <submittedName>
        <fullName evidence="1">Uncharacterized protein</fullName>
    </submittedName>
</protein>
<organism evidence="1 2">
    <name type="scientific">Microlunatus ginsengisoli</name>
    <dbReference type="NCBI Taxonomy" id="363863"/>
    <lineage>
        <taxon>Bacteria</taxon>
        <taxon>Bacillati</taxon>
        <taxon>Actinomycetota</taxon>
        <taxon>Actinomycetes</taxon>
        <taxon>Propionibacteriales</taxon>
        <taxon>Propionibacteriaceae</taxon>
        <taxon>Microlunatus</taxon>
    </lineage>
</organism>
<name>A0ABP6ZBQ9_9ACTN</name>
<sequence length="601" mass="64337">MSQGVGNWQLGTLDVTNPQAPTLTFTGIGNTRGFGIIGNTVWQGRFSAQDRDQLLFYNAGDSTWWLGTVTSTGPTIDWSLLAVKTVQWMPDAGSWVCDLGGTGADCVVAYCAEDSSWWIATALGGALNWTQIGQTAGLPALQAGGTPAGSFTTTDRQLLAFEPTNTGAWHLITLSGTGEPVSVQDIPAPVTRATTFWNDVARLWSVAPFGPGGADSIITCNLISRDWLNGSLSSPNGPGAPVEAVFVTIGNAGGSIDLLSSWVWVAPITGRPAALVVYSASSNTWSLGTVSTTNQEVDHLAFAPIGVAGETLFGPTQAQIAIVQNNLSNLRNFNDYVYNHTDTKLDEALDALEQPSQDPGVGAVLALFQATIAVGATFMPLEEAGAFLGTFVNGLLASWITSPPSSLGGNLLSWINRYEKTSISFDQQLATYAQNVPAYWSTSFTVNGQTSVLSDLAFTEIPNQDDDPSFYDMVNASILATQQAMWKQILPVGFVALELSDLFVDGDLDHPPISWAQKYYQQHPNAYVSWVWSKDIFHFDEWRIYNYLLVASPGGMFSPQLSSDACDMLFIDSTPGTTINADGLYLRNTVFAGLGIKIVGG</sequence>
<evidence type="ECO:0000313" key="1">
    <source>
        <dbReference type="EMBL" id="GAA3604812.1"/>
    </source>
</evidence>
<keyword evidence="2" id="KW-1185">Reference proteome</keyword>
<proteinExistence type="predicted"/>
<dbReference type="Proteomes" id="UP001501490">
    <property type="component" value="Unassembled WGS sequence"/>
</dbReference>
<reference evidence="2" key="1">
    <citation type="journal article" date="2019" name="Int. J. Syst. Evol. Microbiol.">
        <title>The Global Catalogue of Microorganisms (GCM) 10K type strain sequencing project: providing services to taxonomists for standard genome sequencing and annotation.</title>
        <authorList>
            <consortium name="The Broad Institute Genomics Platform"/>
            <consortium name="The Broad Institute Genome Sequencing Center for Infectious Disease"/>
            <person name="Wu L."/>
            <person name="Ma J."/>
        </authorList>
    </citation>
    <scope>NUCLEOTIDE SEQUENCE [LARGE SCALE GENOMIC DNA]</scope>
    <source>
        <strain evidence="2">JCM 16929</strain>
    </source>
</reference>
<gene>
    <name evidence="1" type="ORF">GCM10022236_03340</name>
</gene>
<comment type="caution">
    <text evidence="1">The sequence shown here is derived from an EMBL/GenBank/DDBJ whole genome shotgun (WGS) entry which is preliminary data.</text>
</comment>
<accession>A0ABP6ZBQ9</accession>